<feature type="compositionally biased region" description="Low complexity" evidence="1">
    <location>
        <begin position="56"/>
        <end position="70"/>
    </location>
</feature>
<gene>
    <name evidence="2" type="ORF">MNOR_LOCUS7263</name>
</gene>
<dbReference type="Proteomes" id="UP001497623">
    <property type="component" value="Unassembled WGS sequence"/>
</dbReference>
<feature type="region of interest" description="Disordered" evidence="1">
    <location>
        <begin position="920"/>
        <end position="943"/>
    </location>
</feature>
<accession>A0AAV2Q476</accession>
<feature type="region of interest" description="Disordered" evidence="1">
    <location>
        <begin position="869"/>
        <end position="897"/>
    </location>
</feature>
<feature type="compositionally biased region" description="Basic and acidic residues" evidence="1">
    <location>
        <begin position="262"/>
        <end position="276"/>
    </location>
</feature>
<reference evidence="2 3" key="1">
    <citation type="submission" date="2024-05" db="EMBL/GenBank/DDBJ databases">
        <authorList>
            <person name="Wallberg A."/>
        </authorList>
    </citation>
    <scope>NUCLEOTIDE SEQUENCE [LARGE SCALE GENOMIC DNA]</scope>
</reference>
<protein>
    <submittedName>
        <fullName evidence="2">Uncharacterized protein</fullName>
    </submittedName>
</protein>
<name>A0AAV2Q476_MEGNR</name>
<feature type="compositionally biased region" description="Basic and acidic residues" evidence="1">
    <location>
        <begin position="160"/>
        <end position="173"/>
    </location>
</feature>
<proteinExistence type="predicted"/>
<feature type="region of interest" description="Disordered" evidence="1">
    <location>
        <begin position="424"/>
        <end position="445"/>
    </location>
</feature>
<feature type="region of interest" description="Disordered" evidence="1">
    <location>
        <begin position="328"/>
        <end position="371"/>
    </location>
</feature>
<keyword evidence="3" id="KW-1185">Reference proteome</keyword>
<feature type="compositionally biased region" description="Low complexity" evidence="1">
    <location>
        <begin position="517"/>
        <end position="526"/>
    </location>
</feature>
<feature type="compositionally biased region" description="Polar residues" evidence="1">
    <location>
        <begin position="1132"/>
        <end position="1143"/>
    </location>
</feature>
<feature type="compositionally biased region" description="Low complexity" evidence="1">
    <location>
        <begin position="536"/>
        <end position="551"/>
    </location>
</feature>
<feature type="region of interest" description="Disordered" evidence="1">
    <location>
        <begin position="509"/>
        <end position="551"/>
    </location>
</feature>
<feature type="compositionally biased region" description="Basic and acidic residues" evidence="1">
    <location>
        <begin position="103"/>
        <end position="116"/>
    </location>
</feature>
<feature type="non-terminal residue" evidence="2">
    <location>
        <position position="1"/>
    </location>
</feature>
<feature type="compositionally biased region" description="Basic and acidic residues" evidence="1">
    <location>
        <begin position="180"/>
        <end position="192"/>
    </location>
</feature>
<feature type="compositionally biased region" description="Low complexity" evidence="1">
    <location>
        <begin position="348"/>
        <end position="359"/>
    </location>
</feature>
<feature type="region of interest" description="Disordered" evidence="1">
    <location>
        <begin position="754"/>
        <end position="805"/>
    </location>
</feature>
<feature type="compositionally biased region" description="Polar residues" evidence="1">
    <location>
        <begin position="1172"/>
        <end position="1188"/>
    </location>
</feature>
<comment type="caution">
    <text evidence="2">The sequence shown here is derived from an EMBL/GenBank/DDBJ whole genome shotgun (WGS) entry which is preliminary data.</text>
</comment>
<feature type="compositionally biased region" description="Acidic residues" evidence="1">
    <location>
        <begin position="1113"/>
        <end position="1123"/>
    </location>
</feature>
<feature type="region of interest" description="Disordered" evidence="1">
    <location>
        <begin position="1111"/>
        <end position="1195"/>
    </location>
</feature>
<feature type="compositionally biased region" description="Polar residues" evidence="1">
    <location>
        <begin position="145"/>
        <end position="159"/>
    </location>
</feature>
<dbReference type="EMBL" id="CAXKWB010003155">
    <property type="protein sequence ID" value="CAL4068461.1"/>
    <property type="molecule type" value="Genomic_DNA"/>
</dbReference>
<feature type="compositionally biased region" description="Basic and acidic residues" evidence="1">
    <location>
        <begin position="760"/>
        <end position="771"/>
    </location>
</feature>
<feature type="compositionally biased region" description="Basic and acidic residues" evidence="1">
    <location>
        <begin position="28"/>
        <end position="42"/>
    </location>
</feature>
<feature type="compositionally biased region" description="Polar residues" evidence="1">
    <location>
        <begin position="872"/>
        <end position="897"/>
    </location>
</feature>
<organism evidence="2 3">
    <name type="scientific">Meganyctiphanes norvegica</name>
    <name type="common">Northern krill</name>
    <name type="synonym">Thysanopoda norvegica</name>
    <dbReference type="NCBI Taxonomy" id="48144"/>
    <lineage>
        <taxon>Eukaryota</taxon>
        <taxon>Metazoa</taxon>
        <taxon>Ecdysozoa</taxon>
        <taxon>Arthropoda</taxon>
        <taxon>Crustacea</taxon>
        <taxon>Multicrustacea</taxon>
        <taxon>Malacostraca</taxon>
        <taxon>Eumalacostraca</taxon>
        <taxon>Eucarida</taxon>
        <taxon>Euphausiacea</taxon>
        <taxon>Euphausiidae</taxon>
        <taxon>Meganyctiphanes</taxon>
    </lineage>
</organism>
<evidence type="ECO:0000256" key="1">
    <source>
        <dbReference type="SAM" id="MobiDB-lite"/>
    </source>
</evidence>
<evidence type="ECO:0000313" key="3">
    <source>
        <dbReference type="Proteomes" id="UP001497623"/>
    </source>
</evidence>
<feature type="compositionally biased region" description="Polar residues" evidence="1">
    <location>
        <begin position="328"/>
        <end position="339"/>
    </location>
</feature>
<sequence length="1580" mass="174080">QDSDIDEFFLVLNDTEGDGNIIFNPGESSRKSSVESYERMHDNPVTITCIPEEPDTPSSGPTSSSGLSPLIETTSEDGTSESYTPESRTPELQRIHPQSPKFRQSDRICPEPRRAEIVSGARRSQSRTPEPNRKLTLTPEVRRAGSQTPEARRAGSQTPEQRRFKPRTPELRRSVPKSPDSLKIRHTTEEPQRSSPKIHERRRSEPRSPKLQISDQKLQEPPSPRNRRLSDPRSPKSPPSPRNQIPSDQRSPKSPPSPRNQRPSDPRSPKSHRPDVLESNQHSKPFLGLGKGKAQKSHVSPALVSVVGDASTLATAVVGVKIETVTDNTKPVSNDTSVDISPRPLAPSPSSTSNPSKPSELTQREPGDTIGGLNVHELAKIFNKMASSISTGEGLKETPSKEGASVIDGPVAGVTETAKHVQRGVEDTGTPTAFHPPTQSDPSGANTRFPAVAAGPDIGSDNSSCTFDFNSDKAPSAATVQDLRPDLEALATVIAECIVSGNGGVSGGGAEAGGSHGPVPVTVSSNGTGGGGGAPGSATVTTPLSPASAASSHPVATSALDTSLRDVFLQSCLQETGPYWAQHIAASRVKNGCGYNNKNNLALTLSDPQFSSLVPNRIETIVNVVHMPDVQFPTVDQIPTISDVNNTIDKAKLTNEHNPHESVVNIIHNDKYTIAVNSKEISCGNQLILDKNIDADKESDIVVLPSDCSTCDSEIFIIHNQTDKNYNFKHLKDPSPCIPSNSNDLIEKMSYINNKGSPVNREHSTESKTSDYDPDTPLSDSSFPIYQGKDSPDSRKFSMESTNTTPDADYEFGDFYENKESIVIANKCSPNDSIISDNWEWFPGRKNSNKGFPILDEINNRDFSDKVDTRKISTVSRQSTQSSGIGSMNGSEFSQQDLRKASINSVTSLAQIKEEPKKINLEKKNSLESHYESDSSSKEDSSDCCHNIMVDGKTVGLPSPIWPDVGKNIGWKDPQSVRKKVQMNKKAFLESVLGTKDPITNNDYKSNGSDYQLHKNNTRIKLLKSDRGRRLTLHTFQNIADEWKKQNEVKEQTLKTGISHVALDETDKNDSNIIRINLIRDFEKLESAIDSDVQDLKSDTKLELDSEIKIISDDDDDDDDDDNSSVAVAFDSSESIASAGTHYSSDESAKEDDDVSDSKFSNTEEIEVPIVTVSSSRDSVLDENPSNIDNEEEELNRNKASEEEMVDYVVHRRKPQITLASLKESKSLPNLSDVDEAVILDDGTSKNKDSRRESLKSFKSADTLTSLDEIIPYSNYQFSEVQFPLMVPYDRLEEQEANHHFSDEEFGALTDSDHDNDLIDLNLDLFEPVKRGEKLKEKTLSKKQKKLTKLKRKFSFNKSETPIKETITNSLQRIKDAKDKFGRMVNKTLKSESASDIFSSEYYPGGENCPELYGSHAHISCGHANVLDEIRQRFQLEPQDPVLATCKKRCNSLDRSDSYITFNRIVSRNSSKASELSRNHYVTSDPPTSPEPCDLKLAPDGQESSYSWSDADSDFEFIPMGPSMKSPLVISEGSGNTNAEYPQLENKKHYGFSREYIENEKMQGSSISLHIEGKLFCVFF</sequence>
<evidence type="ECO:0000313" key="2">
    <source>
        <dbReference type="EMBL" id="CAL4068461.1"/>
    </source>
</evidence>
<feature type="region of interest" description="Disordered" evidence="1">
    <location>
        <begin position="16"/>
        <end position="301"/>
    </location>
</feature>